<feature type="region of interest" description="Disordered" evidence="1">
    <location>
        <begin position="27"/>
        <end position="74"/>
    </location>
</feature>
<dbReference type="AlphaFoldDB" id="A0A1X7UW38"/>
<dbReference type="InParanoid" id="A0A1X7UW38"/>
<dbReference type="PANTHER" id="PTHR22654:SF2">
    <property type="entry name" value="G PROTEIN PATHWAY SUPPRESSOR 2"/>
    <property type="match status" value="1"/>
</dbReference>
<proteinExistence type="predicted"/>
<evidence type="ECO:0000256" key="1">
    <source>
        <dbReference type="SAM" id="MobiDB-lite"/>
    </source>
</evidence>
<dbReference type="GO" id="GO:0003712">
    <property type="term" value="F:transcription coregulator activity"/>
    <property type="evidence" value="ECO:0007669"/>
    <property type="project" value="TreeGrafter"/>
</dbReference>
<dbReference type="Pfam" id="PF15991">
    <property type="entry name" value="G_path_suppress"/>
    <property type="match status" value="1"/>
</dbReference>
<dbReference type="PANTHER" id="PTHR22654">
    <property type="entry name" value="G PROTEIN PATHWAY SUPPRESSOR 2"/>
    <property type="match status" value="1"/>
</dbReference>
<dbReference type="STRING" id="400682.A0A1X7UW38"/>
<dbReference type="InterPro" id="IPR026094">
    <property type="entry name" value="GPS2"/>
</dbReference>
<gene>
    <name evidence="2" type="primary">100632539</name>
</gene>
<accession>A0A1X7UW38</accession>
<dbReference type="GO" id="GO:0005667">
    <property type="term" value="C:transcription regulator complex"/>
    <property type="evidence" value="ECO:0007669"/>
    <property type="project" value="TreeGrafter"/>
</dbReference>
<dbReference type="EnsemblMetazoa" id="Aqu2.1.31886_001">
    <property type="protein sequence ID" value="Aqu2.1.31886_001"/>
    <property type="gene ID" value="Aqu2.1.31886"/>
</dbReference>
<dbReference type="EnsemblMetazoa" id="XM_003386581.2">
    <property type="protein sequence ID" value="XP_003386629.2"/>
    <property type="gene ID" value="LOC100632539"/>
</dbReference>
<feature type="region of interest" description="Disordered" evidence="1">
    <location>
        <begin position="271"/>
        <end position="301"/>
    </location>
</feature>
<sequence length="301" mass="34534">MAVVVFEREPLNKEQLSSLRSYILTKRKRESERSTIESKKTKTSRHSKLAPHQEETSSTRPASGLQEGTVKDNKEQLSTLKEKLELLKKEKHNLFQELKKVLHEEEEKRKKEEHFHQQQQQIMSSSDYKQVKSSIRPSWGLLAHETPPTNKYGAIDQLRYPTQFNQQRINPHTSPGYATGYHGPPMTGVHSFTRGNISSDFYHHKDSYSHYYTGGSYRSGSYQSGPGIGSGGQYFTHSVVHDMPQPPAVHVYSHQQMTSCRVSTPSEFISSGQYPYDPRQMRYPLNQPSLHKEPVSKSITK</sequence>
<organism evidence="2">
    <name type="scientific">Amphimedon queenslandica</name>
    <name type="common">Sponge</name>
    <dbReference type="NCBI Taxonomy" id="400682"/>
    <lineage>
        <taxon>Eukaryota</taxon>
        <taxon>Metazoa</taxon>
        <taxon>Porifera</taxon>
        <taxon>Demospongiae</taxon>
        <taxon>Heteroscleromorpha</taxon>
        <taxon>Haplosclerida</taxon>
        <taxon>Niphatidae</taxon>
        <taxon>Amphimedon</taxon>
    </lineage>
</organism>
<evidence type="ECO:0008006" key="4">
    <source>
        <dbReference type="Google" id="ProtNLM"/>
    </source>
</evidence>
<keyword evidence="3" id="KW-1185">Reference proteome</keyword>
<evidence type="ECO:0000313" key="3">
    <source>
        <dbReference type="Proteomes" id="UP000007879"/>
    </source>
</evidence>
<dbReference type="GO" id="GO:0006357">
    <property type="term" value="P:regulation of transcription by RNA polymerase II"/>
    <property type="evidence" value="ECO:0007669"/>
    <property type="project" value="TreeGrafter"/>
</dbReference>
<reference evidence="3" key="1">
    <citation type="journal article" date="2010" name="Nature">
        <title>The Amphimedon queenslandica genome and the evolution of animal complexity.</title>
        <authorList>
            <person name="Srivastava M."/>
            <person name="Simakov O."/>
            <person name="Chapman J."/>
            <person name="Fahey B."/>
            <person name="Gauthier M.E."/>
            <person name="Mitros T."/>
            <person name="Richards G.S."/>
            <person name="Conaco C."/>
            <person name="Dacre M."/>
            <person name="Hellsten U."/>
            <person name="Larroux C."/>
            <person name="Putnam N.H."/>
            <person name="Stanke M."/>
            <person name="Adamska M."/>
            <person name="Darling A."/>
            <person name="Degnan S.M."/>
            <person name="Oakley T.H."/>
            <person name="Plachetzki D.C."/>
            <person name="Zhai Y."/>
            <person name="Adamski M."/>
            <person name="Calcino A."/>
            <person name="Cummins S.F."/>
            <person name="Goodstein D.M."/>
            <person name="Harris C."/>
            <person name="Jackson D.J."/>
            <person name="Leys S.P."/>
            <person name="Shu S."/>
            <person name="Woodcroft B.J."/>
            <person name="Vervoort M."/>
            <person name="Kosik K.S."/>
            <person name="Manning G."/>
            <person name="Degnan B.M."/>
            <person name="Rokhsar D.S."/>
        </authorList>
    </citation>
    <scope>NUCLEOTIDE SEQUENCE [LARGE SCALE GENOMIC DNA]</scope>
</reference>
<dbReference type="KEGG" id="aqu:100632539"/>
<evidence type="ECO:0000313" key="2">
    <source>
        <dbReference type="EnsemblMetazoa" id="Aqu2.1.31886_001"/>
    </source>
</evidence>
<dbReference type="Proteomes" id="UP000007879">
    <property type="component" value="Unassembled WGS sequence"/>
</dbReference>
<name>A0A1X7UW38_AMPQE</name>
<reference evidence="2" key="2">
    <citation type="submission" date="2017-05" db="UniProtKB">
        <authorList>
            <consortium name="EnsemblMetazoa"/>
        </authorList>
    </citation>
    <scope>IDENTIFICATION</scope>
</reference>
<protein>
    <recommendedName>
        <fullName evidence="4">G protein pathway suppressor 2</fullName>
    </recommendedName>
</protein>
<feature type="compositionally biased region" description="Basic and acidic residues" evidence="1">
    <location>
        <begin position="29"/>
        <end position="40"/>
    </location>
</feature>